<name>A0A4P6DSW4_9BIFI</name>
<gene>
    <name evidence="1" type="ORF">ESN35_03115</name>
</gene>
<dbReference type="RefSeq" id="WP_129237020.1">
    <property type="nucleotide sequence ID" value="NZ_CP035464.1"/>
</dbReference>
<dbReference type="KEGG" id="bgx:ESN35_03115"/>
<proteinExistence type="predicted"/>
<evidence type="ECO:0000313" key="2">
    <source>
        <dbReference type="Proteomes" id="UP000293589"/>
    </source>
</evidence>
<protein>
    <submittedName>
        <fullName evidence="1">Uncharacterized protein</fullName>
    </submittedName>
</protein>
<organism evidence="1 2">
    <name type="scientific">Bifidobacterium pullorum subsp. gallinarum</name>
    <dbReference type="NCBI Taxonomy" id="78344"/>
    <lineage>
        <taxon>Bacteria</taxon>
        <taxon>Bacillati</taxon>
        <taxon>Actinomycetota</taxon>
        <taxon>Actinomycetes</taxon>
        <taxon>Bifidobacteriales</taxon>
        <taxon>Bifidobacteriaceae</taxon>
        <taxon>Bifidobacterium</taxon>
    </lineage>
</organism>
<dbReference type="EMBL" id="CP035464">
    <property type="protein sequence ID" value="QAY32525.1"/>
    <property type="molecule type" value="Genomic_DNA"/>
</dbReference>
<dbReference type="Proteomes" id="UP000293589">
    <property type="component" value="Chromosome"/>
</dbReference>
<evidence type="ECO:0000313" key="1">
    <source>
        <dbReference type="EMBL" id="QAY32525.1"/>
    </source>
</evidence>
<reference evidence="1 2" key="1">
    <citation type="submission" date="2019-01" db="EMBL/GenBank/DDBJ databases">
        <title>Complete genome sequence of Bifidobacterium gallinarum CACC 514.</title>
        <authorList>
            <person name="Jung M."/>
        </authorList>
    </citation>
    <scope>NUCLEOTIDE SEQUENCE [LARGE SCALE GENOMIC DNA]</scope>
    <source>
        <strain evidence="1 2">CACC 514</strain>
    </source>
</reference>
<dbReference type="AlphaFoldDB" id="A0A4P6DSW4"/>
<sequence>MTAVDMNAVATESASLGSTRELIDVLGGLLREMRAESFQVACDRAQAAAMFGLKPDSELFGKIEKKLRKRQPGGASGKVLYSVQSIREYMGDVAMTKGAK</sequence>
<accession>A0A4P6DSW4</accession>